<dbReference type="EMBL" id="CAACVG010008500">
    <property type="protein sequence ID" value="VEN50067.1"/>
    <property type="molecule type" value="Genomic_DNA"/>
</dbReference>
<reference evidence="2 3" key="1">
    <citation type="submission" date="2019-01" db="EMBL/GenBank/DDBJ databases">
        <authorList>
            <person name="Sayadi A."/>
        </authorList>
    </citation>
    <scope>NUCLEOTIDE SEQUENCE [LARGE SCALE GENOMIC DNA]</scope>
</reference>
<dbReference type="Proteomes" id="UP000410492">
    <property type="component" value="Unassembled WGS sequence"/>
</dbReference>
<keyword evidence="3" id="KW-1185">Reference proteome</keyword>
<accession>A0A653CS04</accession>
<evidence type="ECO:0000256" key="1">
    <source>
        <dbReference type="SAM" id="Phobius"/>
    </source>
</evidence>
<evidence type="ECO:0000313" key="2">
    <source>
        <dbReference type="EMBL" id="VEN50067.1"/>
    </source>
</evidence>
<sequence>AASCRFPASPAASRRDVPATVSSSHRQLFLSRRDCYCRLVCDARARLAHGRYSIIVFAPLLLSVVVINEGW</sequence>
<evidence type="ECO:0000313" key="3">
    <source>
        <dbReference type="Proteomes" id="UP000410492"/>
    </source>
</evidence>
<protein>
    <submittedName>
        <fullName evidence="2">Uncharacterized protein</fullName>
    </submittedName>
</protein>
<keyword evidence="1" id="KW-0812">Transmembrane</keyword>
<keyword evidence="1" id="KW-0472">Membrane</keyword>
<keyword evidence="1" id="KW-1133">Transmembrane helix</keyword>
<feature type="transmembrane region" description="Helical" evidence="1">
    <location>
        <begin position="52"/>
        <end position="68"/>
    </location>
</feature>
<name>A0A653CS04_CALMS</name>
<dbReference type="AlphaFoldDB" id="A0A653CS04"/>
<organism evidence="2 3">
    <name type="scientific">Callosobruchus maculatus</name>
    <name type="common">Southern cowpea weevil</name>
    <name type="synonym">Pulse bruchid</name>
    <dbReference type="NCBI Taxonomy" id="64391"/>
    <lineage>
        <taxon>Eukaryota</taxon>
        <taxon>Metazoa</taxon>
        <taxon>Ecdysozoa</taxon>
        <taxon>Arthropoda</taxon>
        <taxon>Hexapoda</taxon>
        <taxon>Insecta</taxon>
        <taxon>Pterygota</taxon>
        <taxon>Neoptera</taxon>
        <taxon>Endopterygota</taxon>
        <taxon>Coleoptera</taxon>
        <taxon>Polyphaga</taxon>
        <taxon>Cucujiformia</taxon>
        <taxon>Chrysomeloidea</taxon>
        <taxon>Chrysomelidae</taxon>
        <taxon>Bruchinae</taxon>
        <taxon>Bruchini</taxon>
        <taxon>Callosobruchus</taxon>
    </lineage>
</organism>
<feature type="non-terminal residue" evidence="2">
    <location>
        <position position="1"/>
    </location>
</feature>
<gene>
    <name evidence="2" type="ORF">CALMAC_LOCUS10957</name>
</gene>
<proteinExistence type="predicted"/>